<dbReference type="PRINTS" id="PR01607">
    <property type="entry name" value="APYRASEFAMLY"/>
</dbReference>
<comment type="caution">
    <text evidence="4">The sequence shown here is derived from an EMBL/GenBank/DDBJ whole genome shotgun (WGS) entry which is preliminary data.</text>
</comment>
<evidence type="ECO:0000259" key="3">
    <source>
        <dbReference type="Pfam" id="PF00149"/>
    </source>
</evidence>
<feature type="domain" description="Calcineurin-like phosphoesterase" evidence="3">
    <location>
        <begin position="50"/>
        <end position="265"/>
    </location>
</feature>
<dbReference type="Pfam" id="PF00149">
    <property type="entry name" value="Metallophos"/>
    <property type="match status" value="1"/>
</dbReference>
<accession>A0ABV8PVY6</accession>
<keyword evidence="2" id="KW-0378">Hydrolase</keyword>
<dbReference type="RefSeq" id="WP_379012469.1">
    <property type="nucleotide sequence ID" value="NZ_JBHSDC010000003.1"/>
</dbReference>
<name>A0ABV8PVY6_9BACT</name>
<evidence type="ECO:0000256" key="1">
    <source>
        <dbReference type="ARBA" id="ARBA00006654"/>
    </source>
</evidence>
<dbReference type="InterPro" id="IPR029052">
    <property type="entry name" value="Metallo-depent_PP-like"/>
</dbReference>
<evidence type="ECO:0000313" key="5">
    <source>
        <dbReference type="Proteomes" id="UP001595906"/>
    </source>
</evidence>
<proteinExistence type="inferred from homology"/>
<evidence type="ECO:0000256" key="2">
    <source>
        <dbReference type="RuleBase" id="RU362119"/>
    </source>
</evidence>
<dbReference type="Gene3D" id="3.60.21.10">
    <property type="match status" value="1"/>
</dbReference>
<keyword evidence="5" id="KW-1185">Reference proteome</keyword>
<dbReference type="InterPro" id="IPR006146">
    <property type="entry name" value="5'-Nucleotdase_CS"/>
</dbReference>
<dbReference type="PROSITE" id="PS51318">
    <property type="entry name" value="TAT"/>
    <property type="match status" value="1"/>
</dbReference>
<dbReference type="InterPro" id="IPR004843">
    <property type="entry name" value="Calcineurin-like_PHP"/>
</dbReference>
<evidence type="ECO:0000313" key="4">
    <source>
        <dbReference type="EMBL" id="MFC4231082.1"/>
    </source>
</evidence>
<dbReference type="CDD" id="cd00845">
    <property type="entry name" value="MPP_UshA_N_like"/>
    <property type="match status" value="1"/>
</dbReference>
<comment type="similarity">
    <text evidence="1 2">Belongs to the 5'-nucleotidase family.</text>
</comment>
<dbReference type="EMBL" id="JBHSDC010000003">
    <property type="protein sequence ID" value="MFC4231082.1"/>
    <property type="molecule type" value="Genomic_DNA"/>
</dbReference>
<protein>
    <submittedName>
        <fullName evidence="4">Bifunctional metallophosphatase/5'-nucleotidase</fullName>
    </submittedName>
</protein>
<dbReference type="PANTHER" id="PTHR11575">
    <property type="entry name" value="5'-NUCLEOTIDASE-RELATED"/>
    <property type="match status" value="1"/>
</dbReference>
<dbReference type="SUPFAM" id="SSF56300">
    <property type="entry name" value="Metallo-dependent phosphatases"/>
    <property type="match status" value="1"/>
</dbReference>
<dbReference type="InterPro" id="IPR006311">
    <property type="entry name" value="TAT_signal"/>
</dbReference>
<reference evidence="5" key="1">
    <citation type="journal article" date="2019" name="Int. J. Syst. Evol. Microbiol.">
        <title>The Global Catalogue of Microorganisms (GCM) 10K type strain sequencing project: providing services to taxonomists for standard genome sequencing and annotation.</title>
        <authorList>
            <consortium name="The Broad Institute Genomics Platform"/>
            <consortium name="The Broad Institute Genome Sequencing Center for Infectious Disease"/>
            <person name="Wu L."/>
            <person name="Ma J."/>
        </authorList>
    </citation>
    <scope>NUCLEOTIDE SEQUENCE [LARGE SCALE GENOMIC DNA]</scope>
    <source>
        <strain evidence="5">CECT 8010</strain>
    </source>
</reference>
<dbReference type="PANTHER" id="PTHR11575:SF24">
    <property type="entry name" value="5'-NUCLEOTIDASE"/>
    <property type="match status" value="1"/>
</dbReference>
<dbReference type="PROSITE" id="PS00785">
    <property type="entry name" value="5_NUCLEOTIDASE_1"/>
    <property type="match status" value="1"/>
</dbReference>
<organism evidence="4 5">
    <name type="scientific">Parasediminibacterium paludis</name>
    <dbReference type="NCBI Taxonomy" id="908966"/>
    <lineage>
        <taxon>Bacteria</taxon>
        <taxon>Pseudomonadati</taxon>
        <taxon>Bacteroidota</taxon>
        <taxon>Chitinophagia</taxon>
        <taxon>Chitinophagales</taxon>
        <taxon>Chitinophagaceae</taxon>
        <taxon>Parasediminibacterium</taxon>
    </lineage>
</organism>
<sequence>MQKQKKELCMPVNRRQFLQQSALASGAIIASASGVNANTFTTTKDSDTISILHTNDVHSRLEPFPMDGSKNAGLGGVATRAAIINQIRLETDNVLLLDAGDIFEGTPYFNLYKGEPEMKAMSRMQYDAATMGNHDFAAGIDNFAFQLQHASFPILLCNYDFSNTAMANKYLPYKIFDKKGIKVGVTGVGIELQDLVADNLYGNTIYKDPIESVNAITKILKQAGCDMIICLSHLGDKYDDNKVSDEVLAKNCYDIDLIIGGHTHRFFSEPRKYTNKSGGDTLVNQVGWGGLSLGRLDYKFEGRKNKKLMKAHSVLVERKTRE</sequence>
<dbReference type="InterPro" id="IPR006179">
    <property type="entry name" value="5_nucleotidase/apyrase"/>
</dbReference>
<keyword evidence="2" id="KW-0547">Nucleotide-binding</keyword>
<gene>
    <name evidence="4" type="ORF">ACFOW1_04225</name>
</gene>
<dbReference type="Proteomes" id="UP001595906">
    <property type="component" value="Unassembled WGS sequence"/>
</dbReference>